<keyword evidence="2" id="KW-0067">ATP-binding</keyword>
<protein>
    <submittedName>
        <fullName evidence="2">ATP-binding protein</fullName>
    </submittedName>
</protein>
<sequence length="751" mass="81535">MAPQVLSSGSLPEEFFAAGLTTPEGDLSGKVQQRFHELRTATVSLLRVIAIGGGLSWVLLLLYSSGTLLDPVGTFFRNLLLALSALLLLAGLVKWERYYQPLMAAAALTYFALLAVHAGCLLVMGESPLTQLRLGDYSALPAALFVASWPGLPAVMIALTAVSVAAAVNLGTPPGFTLLIEVLHALAPVVPFVIVVSRGLNTTRTIDLAASRTYRDALVLARQKTLGELETRFLAFIHDHVLTQLSAIWRGTLSPDPQHIIGEINHTGADTLDSLGDMSFTDAVHQISAAVLSEYPDTGIILDRVDVPDACLPATTVAALVDALRQGGANVAQHAPGSSARLSFDLDPDRFTVTLADDGPGFDPAGLSPDRAGIRVSILGRLDRTPGASAQVHSAPGEGCVIHVVWDRQRQESHVDANMDSLPSVYESMGFSDIFRPGPAVVVWLLFVAMSTFNDHPRPVLWLLSLLAAAGALWCLIQQPLKRLPDRYTTAACVSIWVFYALAIGENTADEDTWPFFWAPWVALLLSAYLAMRNRPLAGWTAWIGCMIIGQLFVWAGFQSDYIDPSVSWTHSLVLIPASILPWMVKRISDGLPLLIAERRTSAATAAVELTRERFLEDARDWLSTRITMLFTDTLTPDETRVAAHLLEQRLRDSIRSPALDRPTISAATWDARLRGVRVKLLDDYSTAHTTRRGADPHPRITDVEDTLTGVLRHATAGDTVVARLLPAGRDASATILHRQQDTGESRTVRI</sequence>
<dbReference type="Gene3D" id="3.30.565.10">
    <property type="entry name" value="Histidine kinase-like ATPase, C-terminal domain"/>
    <property type="match status" value="1"/>
</dbReference>
<feature type="transmembrane region" description="Helical" evidence="1">
    <location>
        <begin position="176"/>
        <end position="196"/>
    </location>
</feature>
<evidence type="ECO:0000256" key="1">
    <source>
        <dbReference type="SAM" id="Phobius"/>
    </source>
</evidence>
<dbReference type="Proteomes" id="UP000650224">
    <property type="component" value="Unassembled WGS sequence"/>
</dbReference>
<feature type="transmembrane region" description="Helical" evidence="1">
    <location>
        <begin position="137"/>
        <end position="170"/>
    </location>
</feature>
<keyword evidence="1" id="KW-0472">Membrane</keyword>
<evidence type="ECO:0000313" key="3">
    <source>
        <dbReference type="Proteomes" id="UP000650224"/>
    </source>
</evidence>
<dbReference type="SUPFAM" id="SSF55874">
    <property type="entry name" value="ATPase domain of HSP90 chaperone/DNA topoisomerase II/histidine kinase"/>
    <property type="match status" value="1"/>
</dbReference>
<dbReference type="EMBL" id="JACSPR010000006">
    <property type="protein sequence ID" value="MBD8030568.1"/>
    <property type="molecule type" value="Genomic_DNA"/>
</dbReference>
<keyword evidence="1" id="KW-1133">Transmembrane helix</keyword>
<reference evidence="2 3" key="1">
    <citation type="submission" date="2020-08" db="EMBL/GenBank/DDBJ databases">
        <title>A Genomic Blueprint of the Chicken Gut Microbiome.</title>
        <authorList>
            <person name="Gilroy R."/>
            <person name="Ravi A."/>
            <person name="Getino M."/>
            <person name="Pursley I."/>
            <person name="Horton D.L."/>
            <person name="Alikhan N.-F."/>
            <person name="Baker D."/>
            <person name="Gharbi K."/>
            <person name="Hall N."/>
            <person name="Watson M."/>
            <person name="Adriaenssens E.M."/>
            <person name="Foster-Nyarko E."/>
            <person name="Jarju S."/>
            <person name="Secka A."/>
            <person name="Antonio M."/>
            <person name="Oren A."/>
            <person name="Chaudhuri R."/>
            <person name="La Ragione R.M."/>
            <person name="Hildebrand F."/>
            <person name="Pallen M.J."/>
        </authorList>
    </citation>
    <scope>NUCLEOTIDE SEQUENCE [LARGE SCALE GENOMIC DNA]</scope>
    <source>
        <strain evidence="2 3">Sa1YVA5</strain>
    </source>
</reference>
<feature type="transmembrane region" description="Helical" evidence="1">
    <location>
        <begin position="537"/>
        <end position="556"/>
    </location>
</feature>
<feature type="transmembrane region" description="Helical" evidence="1">
    <location>
        <begin position="75"/>
        <end position="95"/>
    </location>
</feature>
<accession>A0A8I0HID2</accession>
<gene>
    <name evidence="2" type="ORF">H9627_09595</name>
</gene>
<keyword evidence="3" id="KW-1185">Reference proteome</keyword>
<dbReference type="InterPro" id="IPR036890">
    <property type="entry name" value="HATPase_C_sf"/>
</dbReference>
<feature type="transmembrane region" description="Helical" evidence="1">
    <location>
        <begin position="459"/>
        <end position="476"/>
    </location>
</feature>
<name>A0A8I0HID2_9CORY</name>
<proteinExistence type="predicted"/>
<feature type="transmembrane region" description="Helical" evidence="1">
    <location>
        <begin position="488"/>
        <end position="504"/>
    </location>
</feature>
<feature type="transmembrane region" description="Helical" evidence="1">
    <location>
        <begin position="516"/>
        <end position="532"/>
    </location>
</feature>
<feature type="transmembrane region" description="Helical" evidence="1">
    <location>
        <begin position="44"/>
        <end position="63"/>
    </location>
</feature>
<dbReference type="RefSeq" id="WP_191733817.1">
    <property type="nucleotide sequence ID" value="NZ_JACSPR010000006.1"/>
</dbReference>
<keyword evidence="1" id="KW-0812">Transmembrane</keyword>
<feature type="transmembrane region" description="Helical" evidence="1">
    <location>
        <begin position="434"/>
        <end position="453"/>
    </location>
</feature>
<keyword evidence="2" id="KW-0547">Nucleotide-binding</keyword>
<organism evidence="2 3">
    <name type="scientific">Corynebacterium gallinarum</name>
    <dbReference type="NCBI Taxonomy" id="2762214"/>
    <lineage>
        <taxon>Bacteria</taxon>
        <taxon>Bacillati</taxon>
        <taxon>Actinomycetota</taxon>
        <taxon>Actinomycetes</taxon>
        <taxon>Mycobacteriales</taxon>
        <taxon>Corynebacteriaceae</taxon>
        <taxon>Corynebacterium</taxon>
    </lineage>
</organism>
<comment type="caution">
    <text evidence="2">The sequence shown here is derived from an EMBL/GenBank/DDBJ whole genome shotgun (WGS) entry which is preliminary data.</text>
</comment>
<evidence type="ECO:0000313" key="2">
    <source>
        <dbReference type="EMBL" id="MBD8030568.1"/>
    </source>
</evidence>
<dbReference type="AlphaFoldDB" id="A0A8I0HID2"/>
<feature type="transmembrane region" description="Helical" evidence="1">
    <location>
        <begin position="101"/>
        <end position="125"/>
    </location>
</feature>
<dbReference type="GO" id="GO:0005524">
    <property type="term" value="F:ATP binding"/>
    <property type="evidence" value="ECO:0007669"/>
    <property type="project" value="UniProtKB-KW"/>
</dbReference>